<accession>A0A2P6QRH7</accession>
<dbReference type="Gramene" id="PRQ36771">
    <property type="protein sequence ID" value="PRQ36771"/>
    <property type="gene ID" value="RchiOBHm_Chr4g0395261"/>
</dbReference>
<evidence type="ECO:0000313" key="3">
    <source>
        <dbReference type="Proteomes" id="UP000238479"/>
    </source>
</evidence>
<evidence type="ECO:0000313" key="2">
    <source>
        <dbReference type="EMBL" id="PRQ36771.1"/>
    </source>
</evidence>
<feature type="region of interest" description="Disordered" evidence="1">
    <location>
        <begin position="1"/>
        <end position="21"/>
    </location>
</feature>
<dbReference type="EMBL" id="PDCK01000042">
    <property type="protein sequence ID" value="PRQ36771.1"/>
    <property type="molecule type" value="Genomic_DNA"/>
</dbReference>
<evidence type="ECO:0000256" key="1">
    <source>
        <dbReference type="SAM" id="MobiDB-lite"/>
    </source>
</evidence>
<organism evidence="2 3">
    <name type="scientific">Rosa chinensis</name>
    <name type="common">China rose</name>
    <dbReference type="NCBI Taxonomy" id="74649"/>
    <lineage>
        <taxon>Eukaryota</taxon>
        <taxon>Viridiplantae</taxon>
        <taxon>Streptophyta</taxon>
        <taxon>Embryophyta</taxon>
        <taxon>Tracheophyta</taxon>
        <taxon>Spermatophyta</taxon>
        <taxon>Magnoliopsida</taxon>
        <taxon>eudicotyledons</taxon>
        <taxon>Gunneridae</taxon>
        <taxon>Pentapetalae</taxon>
        <taxon>rosids</taxon>
        <taxon>fabids</taxon>
        <taxon>Rosales</taxon>
        <taxon>Rosaceae</taxon>
        <taxon>Rosoideae</taxon>
        <taxon>Rosoideae incertae sedis</taxon>
        <taxon>Rosa</taxon>
    </lineage>
</organism>
<dbReference type="Proteomes" id="UP000238479">
    <property type="component" value="Chromosome 4"/>
</dbReference>
<feature type="compositionally biased region" description="Polar residues" evidence="1">
    <location>
        <begin position="1"/>
        <end position="13"/>
    </location>
</feature>
<dbReference type="AlphaFoldDB" id="A0A2P6QRH7"/>
<protein>
    <submittedName>
        <fullName evidence="2">Uncharacterized protein</fullName>
    </submittedName>
</protein>
<name>A0A2P6QRH7_ROSCH</name>
<reference evidence="2 3" key="1">
    <citation type="journal article" date="2018" name="Nat. Genet.">
        <title>The Rosa genome provides new insights in the design of modern roses.</title>
        <authorList>
            <person name="Bendahmane M."/>
        </authorList>
    </citation>
    <scope>NUCLEOTIDE SEQUENCE [LARGE SCALE GENOMIC DNA]</scope>
    <source>
        <strain evidence="3">cv. Old Blush</strain>
    </source>
</reference>
<gene>
    <name evidence="2" type="ORF">RchiOBHm_Chr4g0395261</name>
</gene>
<proteinExistence type="predicted"/>
<keyword evidence="3" id="KW-1185">Reference proteome</keyword>
<comment type="caution">
    <text evidence="2">The sequence shown here is derived from an EMBL/GenBank/DDBJ whole genome shotgun (WGS) entry which is preliminary data.</text>
</comment>
<sequence>MKQQNAEQVNSNPHEFPGIHGNLDGLEKVRLACMEEQTPSYNTVWRTLEKV</sequence>